<proteinExistence type="predicted"/>
<dbReference type="EMBL" id="JAODUO010000213">
    <property type="protein sequence ID" value="KAK2186094.1"/>
    <property type="molecule type" value="Genomic_DNA"/>
</dbReference>
<organism evidence="1 2">
    <name type="scientific">Ridgeia piscesae</name>
    <name type="common">Tubeworm</name>
    <dbReference type="NCBI Taxonomy" id="27915"/>
    <lineage>
        <taxon>Eukaryota</taxon>
        <taxon>Metazoa</taxon>
        <taxon>Spiralia</taxon>
        <taxon>Lophotrochozoa</taxon>
        <taxon>Annelida</taxon>
        <taxon>Polychaeta</taxon>
        <taxon>Sedentaria</taxon>
        <taxon>Canalipalpata</taxon>
        <taxon>Sabellida</taxon>
        <taxon>Siboglinidae</taxon>
        <taxon>Ridgeia</taxon>
    </lineage>
</organism>
<dbReference type="AlphaFoldDB" id="A0AAD9UE74"/>
<accession>A0AAD9UE74</accession>
<evidence type="ECO:0000313" key="1">
    <source>
        <dbReference type="EMBL" id="KAK2186094.1"/>
    </source>
</evidence>
<evidence type="ECO:0000313" key="2">
    <source>
        <dbReference type="Proteomes" id="UP001209878"/>
    </source>
</evidence>
<comment type="caution">
    <text evidence="1">The sequence shown here is derived from an EMBL/GenBank/DDBJ whole genome shotgun (WGS) entry which is preliminary data.</text>
</comment>
<sequence length="73" mass="8262">MWQREIEEYGDRRLDSVELHVAKRDRGVWRQTVGFGRVACGKEGQRSLETDGDSSVVVQRAVECALLDGIRSV</sequence>
<gene>
    <name evidence="1" type="ORF">NP493_213g01000</name>
</gene>
<keyword evidence="2" id="KW-1185">Reference proteome</keyword>
<protein>
    <submittedName>
        <fullName evidence="1">Uncharacterized protein</fullName>
    </submittedName>
</protein>
<reference evidence="1" key="1">
    <citation type="journal article" date="2023" name="Mol. Biol. Evol.">
        <title>Third-Generation Sequencing Reveals the Adaptive Role of the Epigenome in Three Deep-Sea Polychaetes.</title>
        <authorList>
            <person name="Perez M."/>
            <person name="Aroh O."/>
            <person name="Sun Y."/>
            <person name="Lan Y."/>
            <person name="Juniper S.K."/>
            <person name="Young C.R."/>
            <person name="Angers B."/>
            <person name="Qian P.Y."/>
        </authorList>
    </citation>
    <scope>NUCLEOTIDE SEQUENCE</scope>
    <source>
        <strain evidence="1">R07B-5</strain>
    </source>
</reference>
<name>A0AAD9UE74_RIDPI</name>
<dbReference type="Proteomes" id="UP001209878">
    <property type="component" value="Unassembled WGS sequence"/>
</dbReference>